<dbReference type="InterPro" id="IPR032682">
    <property type="entry name" value="Cnd1_C"/>
</dbReference>
<keyword evidence="7 8" id="KW-0131">Cell cycle</keyword>
<dbReference type="Ensembl" id="ENSAPLT00000011386.2">
    <property type="protein sequence ID" value="ENSAPLP00000010669.2"/>
    <property type="gene ID" value="ENSAPLG00000010868.2"/>
</dbReference>
<accession>U3ITU6</accession>
<evidence type="ECO:0000256" key="2">
    <source>
        <dbReference type="ARBA" id="ARBA00022618"/>
    </source>
</evidence>
<feature type="compositionally biased region" description="Pro residues" evidence="9">
    <location>
        <begin position="218"/>
        <end position="245"/>
    </location>
</feature>
<feature type="compositionally biased region" description="Basic residues" evidence="9">
    <location>
        <begin position="1745"/>
        <end position="1767"/>
    </location>
</feature>
<dbReference type="Proteomes" id="UP000016666">
    <property type="component" value="Chromosome 25"/>
</dbReference>
<dbReference type="Pfam" id="PF12717">
    <property type="entry name" value="Cnd1"/>
    <property type="match status" value="1"/>
</dbReference>
<dbReference type="InterPro" id="IPR012371">
    <property type="entry name" value="NCAPD3"/>
</dbReference>
<dbReference type="GO" id="GO:0140117">
    <property type="term" value="F:histone H4K20me1 reader activity"/>
    <property type="evidence" value="ECO:0007669"/>
    <property type="project" value="Ensembl"/>
</dbReference>
<dbReference type="InterPro" id="IPR026971">
    <property type="entry name" value="CND1/NCAPD3"/>
</dbReference>
<organism evidence="11 12">
    <name type="scientific">Anas platyrhynchos platyrhynchos</name>
    <name type="common">Northern mallard</name>
    <dbReference type="NCBI Taxonomy" id="8840"/>
    <lineage>
        <taxon>Eukaryota</taxon>
        <taxon>Metazoa</taxon>
        <taxon>Chordata</taxon>
        <taxon>Craniata</taxon>
        <taxon>Vertebrata</taxon>
        <taxon>Euteleostomi</taxon>
        <taxon>Archelosauria</taxon>
        <taxon>Archosauria</taxon>
        <taxon>Dinosauria</taxon>
        <taxon>Saurischia</taxon>
        <taxon>Theropoda</taxon>
        <taxon>Coelurosauria</taxon>
        <taxon>Aves</taxon>
        <taxon>Neognathae</taxon>
        <taxon>Galloanserae</taxon>
        <taxon>Anseriformes</taxon>
        <taxon>Anatidae</taxon>
        <taxon>Anatinae</taxon>
        <taxon>Anas</taxon>
    </lineage>
</organism>
<evidence type="ECO:0000256" key="7">
    <source>
        <dbReference type="ARBA" id="ARBA00023306"/>
    </source>
</evidence>
<feature type="compositionally biased region" description="Low complexity" evidence="9">
    <location>
        <begin position="140"/>
        <end position="157"/>
    </location>
</feature>
<feature type="region of interest" description="Disordered" evidence="9">
    <location>
        <begin position="434"/>
        <end position="479"/>
    </location>
</feature>
<evidence type="ECO:0000256" key="3">
    <source>
        <dbReference type="ARBA" id="ARBA00022737"/>
    </source>
</evidence>
<feature type="compositionally biased region" description="Pro residues" evidence="9">
    <location>
        <begin position="191"/>
        <end position="207"/>
    </location>
</feature>
<dbReference type="STRING" id="8840.ENSAPLP00000010669"/>
<keyword evidence="6 8" id="KW-0539">Nucleus</keyword>
<dbReference type="GO" id="GO:0042393">
    <property type="term" value="F:histone binding"/>
    <property type="evidence" value="ECO:0007669"/>
    <property type="project" value="TreeGrafter"/>
</dbReference>
<keyword evidence="12" id="KW-1185">Reference proteome</keyword>
<feature type="region of interest" description="Disordered" evidence="9">
    <location>
        <begin position="1704"/>
        <end position="1767"/>
    </location>
</feature>
<protein>
    <recommendedName>
        <fullName evidence="8">Condensin-2 complex subunit D3</fullName>
    </recommendedName>
</protein>
<feature type="compositionally biased region" description="Acidic residues" evidence="9">
    <location>
        <begin position="469"/>
        <end position="479"/>
    </location>
</feature>
<feature type="domain" description="Condensin complex subunit 1 C-terminal" evidence="10">
    <location>
        <begin position="1234"/>
        <end position="1399"/>
    </location>
</feature>
<feature type="compositionally biased region" description="Basic and acidic residues" evidence="9">
    <location>
        <begin position="113"/>
        <end position="139"/>
    </location>
</feature>
<evidence type="ECO:0000256" key="6">
    <source>
        <dbReference type="ARBA" id="ARBA00023242"/>
    </source>
</evidence>
<reference evidence="11" key="3">
    <citation type="submission" date="2025-09" db="UniProtKB">
        <authorList>
            <consortium name="Ensembl"/>
        </authorList>
    </citation>
    <scope>IDENTIFICATION</scope>
</reference>
<feature type="compositionally biased region" description="Gly residues" evidence="9">
    <location>
        <begin position="30"/>
        <end position="45"/>
    </location>
</feature>
<feature type="compositionally biased region" description="Basic and acidic residues" evidence="9">
    <location>
        <begin position="175"/>
        <end position="188"/>
    </location>
</feature>
<dbReference type="PANTHER" id="PTHR14222">
    <property type="entry name" value="CONDENSIN"/>
    <property type="match status" value="1"/>
</dbReference>
<comment type="function">
    <text evidence="8">Regulatory subunit of the condensin-2 complex, a complex which establishes mitotic chromosome architecture and is involved in physical rigidity of the chromatid axis.</text>
</comment>
<evidence type="ECO:0000256" key="5">
    <source>
        <dbReference type="ARBA" id="ARBA00023067"/>
    </source>
</evidence>
<gene>
    <name evidence="11" type="primary">NCAPD3</name>
</gene>
<dbReference type="PANTHER" id="PTHR14222:SF1">
    <property type="entry name" value="CONDENSIN-2 COMPLEX SUBUNIT D3"/>
    <property type="match status" value="1"/>
</dbReference>
<feature type="compositionally biased region" description="Low complexity" evidence="9">
    <location>
        <begin position="1576"/>
        <end position="1595"/>
    </location>
</feature>
<dbReference type="FunFam" id="1.25.10.10:FF:000319">
    <property type="entry name" value="Condensin-2 complex subunit D3"/>
    <property type="match status" value="1"/>
</dbReference>
<keyword evidence="3" id="KW-0677">Repeat</keyword>
<name>U3ITU6_ANAPP</name>
<evidence type="ECO:0000313" key="12">
    <source>
        <dbReference type="Proteomes" id="UP000016666"/>
    </source>
</evidence>
<keyword evidence="2 8" id="KW-0132">Cell division</keyword>
<evidence type="ECO:0000256" key="1">
    <source>
        <dbReference type="ARBA" id="ARBA00004123"/>
    </source>
</evidence>
<reference evidence="11" key="2">
    <citation type="submission" date="2025-08" db="UniProtKB">
        <authorList>
            <consortium name="Ensembl"/>
        </authorList>
    </citation>
    <scope>IDENTIFICATION</scope>
</reference>
<dbReference type="PIRSF" id="PIRSF036508">
    <property type="entry name" value="Condns_HCP-6"/>
    <property type="match status" value="1"/>
</dbReference>
<dbReference type="SUPFAM" id="SSF48371">
    <property type="entry name" value="ARM repeat"/>
    <property type="match status" value="1"/>
</dbReference>
<feature type="compositionally biased region" description="Basic and acidic residues" evidence="9">
    <location>
        <begin position="159"/>
        <end position="168"/>
    </location>
</feature>
<keyword evidence="4 8" id="KW-0498">Mitosis</keyword>
<comment type="subunit">
    <text evidence="8">Component of the condensin-2 complex.</text>
</comment>
<dbReference type="GO" id="GO:0007076">
    <property type="term" value="P:mitotic chromosome condensation"/>
    <property type="evidence" value="ECO:0007669"/>
    <property type="project" value="UniProtKB-UniRule"/>
</dbReference>
<dbReference type="GO" id="GO:0010032">
    <property type="term" value="P:meiotic chromosome condensation"/>
    <property type="evidence" value="ECO:0007669"/>
    <property type="project" value="TreeGrafter"/>
</dbReference>
<dbReference type="GO" id="GO:0051301">
    <property type="term" value="P:cell division"/>
    <property type="evidence" value="ECO:0007669"/>
    <property type="project" value="UniProtKB-UniRule"/>
</dbReference>
<sequence>MVLLPTGRPAPGQRPGTDPNPRSGGHREGGGGGGGGGGGTGGGVGARIRTGTGSRAGIRIGTGSGPDRDQIRDPDPDQVQNPDHDQDQDRVGTGTGISTGIRIRTGSGPGPIQDRDPDPDPDQNRDQDRNPDQDQDQDRVVTGTGIRTGTQIRTGPRSGPDRDQHRDDDLDPDPDPDRDRAQHRDRVRGPPSSPPPNPPPLPPPPSGAGPAARMRPRSPGPVPAALRPPAPPLPAAQPPPRPFPLSLPGCRPPIGRRPRGRSPLVASKAPGGGNKMAAAAEEEALRALALWRLRELPGVWVNTVWDLDFTEAEPLDPKIEREITEDGLNAFTCLYQALSPFTVVDNENRRNIWALFAENNLSQNALVAVLYHFVQAGLDKKANTQQRVYALHAAGLYFLLLEIPGSIASRMFHMLMFDKCLQILRKSWPQEPNLMRKRKKTHAASSQTNARTNRKKGKPSRNRSSNVDEMLEEEEEEDPDEVYFSTDDLLQVRKSIFLLFKNILRLLQKFSLKEKPQCLQNCLQIFVEMTNFEPVEHEFKFSATMNINEAKYIPELAYYGLWLLCSPLHGTENKVLRCVFQRILSVILMVEGGVGSRHSVLAITSAVISARNQAIKFISSVVEELKEVAFPVLRILLQHICTKVPDKADYRTYAAQALVNLLNKLPCIEFADFIAWLYKYSHNSKISYRVFALDVALALLDVPERNSGVSLSQDQQKFLKHKFLVQVMVFGRCSDKASMVRSKALSSFARCLEMKGAAALDSIQDLLQGSYDHAVLEANTNSTSSIIGAEATSNNPLKTLPTFKTIELTGGNDTAVLDGKEVMAMLRLRAGDEKTNVRKSALQVFMNILKHKVIPCTAEDLSTLQERCRDPAVSVRKQALQSITELLVSQHDNVLVQKAWLHGVVPVVMDTENSVQEKALDCLDQVLLQHIKHYTKFQSEDQKQTLAWELLTLLTSESQELSRYMNKAFYIWSQQKKFSSTFINNVMSHVETEHAVPAWMLLAKVAGSSPKLDYSKVIESWDSVSRQQNVSTDTIGHILCVISHVAKHLPQSTCKRLIDNINCWLREFRCPLEVISPAVETLQKLCLAYADVPEKTQELLDQVYGDLVSTCESYISNIVLKEDGAEQLQEDLFVRHLFTLGEAAQLCPAKVEKRIFLLIQSILASSNQLTSSVDGEETLASQPLSQFRGSAMPPVIRAHAFITLGKLCLQHEDLAKKCIAALARELEVSHDVAVRNNVVIVMCDLCIRYTTMVDRYIPSISLCLKDPHPFIRKQTLILLTNLLQEEFVKWKDCLFFRFVSVLVDPNPDIARFGEFCLVHLLLKRNPGMFSQHFIECIFHFNSYEKHEKYNRFPQSERAKTLFSLKGKDNKEKRMHIYRFLLDHFTDEQRFNITTKISHSVLACFVDNDLPLDMEASELLSDTFAILSCKEIKLSTMRSKPDEDIQPEDDELAMANAVMQVAQKKLISQVQKKNFVENIIPIITSLKSLMEQKKIPALRDLMNYLREMMQDYRNEIKDFFAVDKQLAAELEYDMKKYEEQLGREKESDQEHASALQAEQPPSLETAVPSGGWNANAQSPVRRQPSSPRSSPTSVPSGFMTPRADVLKQPLPGRRPTSLSTLAILNSARKAVEDRSKQRSKSFGGSLSAVMFPSSTTSSKQASFRSVNQQSTGSTVSVVGRAISTPEQTINELTFGAGVSYISLTHTPGSAPEKKEAEDQPGEIICLTSPEKPPSLPREWKVESPARRKSSQRVPLRRSQRRTPLKPAN</sequence>
<evidence type="ECO:0000256" key="4">
    <source>
        <dbReference type="ARBA" id="ARBA00022776"/>
    </source>
</evidence>
<proteinExistence type="predicted"/>
<dbReference type="GeneTree" id="ENSGT00940000153566"/>
<dbReference type="InterPro" id="IPR011989">
    <property type="entry name" value="ARM-like"/>
</dbReference>
<comment type="subcellular location">
    <subcellularLocation>
        <location evidence="1 8">Nucleus</location>
    </subcellularLocation>
</comment>
<evidence type="ECO:0000256" key="9">
    <source>
        <dbReference type="SAM" id="MobiDB-lite"/>
    </source>
</evidence>
<feature type="region of interest" description="Disordered" evidence="9">
    <location>
        <begin position="1"/>
        <end position="273"/>
    </location>
</feature>
<evidence type="ECO:0000313" key="11">
    <source>
        <dbReference type="Ensembl" id="ENSAPLP00000010669.2"/>
    </source>
</evidence>
<dbReference type="FunFam" id="1.25.10.10:FF:000613">
    <property type="entry name" value="Condensin-2 complex subunit D3"/>
    <property type="match status" value="1"/>
</dbReference>
<dbReference type="OMA" id="RWAGQIM"/>
<evidence type="ECO:0000256" key="8">
    <source>
        <dbReference type="PIRNR" id="PIRNR036508"/>
    </source>
</evidence>
<dbReference type="GO" id="GO:0000779">
    <property type="term" value="C:condensed chromosome, centromeric region"/>
    <property type="evidence" value="ECO:0007669"/>
    <property type="project" value="UniProtKB-UniRule"/>
</dbReference>
<dbReference type="GO" id="GO:0000796">
    <property type="term" value="C:condensin complex"/>
    <property type="evidence" value="ECO:0007669"/>
    <property type="project" value="UniProtKB-UniRule"/>
</dbReference>
<feature type="compositionally biased region" description="Basic residues" evidence="9">
    <location>
        <begin position="452"/>
        <end position="461"/>
    </location>
</feature>
<feature type="compositionally biased region" description="Basic and acidic residues" evidence="9">
    <location>
        <begin position="1539"/>
        <end position="1550"/>
    </location>
</feature>
<keyword evidence="5 8" id="KW-0226">DNA condensation</keyword>
<dbReference type="GO" id="GO:0005654">
    <property type="term" value="C:nucleoplasm"/>
    <property type="evidence" value="ECO:0007669"/>
    <property type="project" value="Ensembl"/>
</dbReference>
<reference evidence="11 12" key="1">
    <citation type="submission" date="2017-10" db="EMBL/GenBank/DDBJ databases">
        <title>A new Pekin duck reference genome.</title>
        <authorList>
            <person name="Hou Z.-C."/>
            <person name="Zhou Z.-K."/>
            <person name="Zhu F."/>
            <person name="Hou S.-S."/>
        </authorList>
    </citation>
    <scope>NUCLEOTIDE SEQUENCE [LARGE SCALE GENOMIC DNA]</scope>
</reference>
<dbReference type="Gene3D" id="1.25.10.10">
    <property type="entry name" value="Leucine-rich Repeat Variant"/>
    <property type="match status" value="3"/>
</dbReference>
<feature type="compositionally biased region" description="Low complexity" evidence="9">
    <location>
        <begin position="96"/>
        <end position="106"/>
    </location>
</feature>
<dbReference type="FunFam" id="1.25.10.10:FF:000345">
    <property type="entry name" value="Condensin-2 complex subunit D3"/>
    <property type="match status" value="1"/>
</dbReference>
<feature type="region of interest" description="Disordered" evidence="9">
    <location>
        <begin position="1539"/>
        <end position="1617"/>
    </location>
</feature>
<dbReference type="HOGENOM" id="CLU_002301_0_0_1"/>
<dbReference type="InterPro" id="IPR016024">
    <property type="entry name" value="ARM-type_fold"/>
</dbReference>
<evidence type="ECO:0000259" key="10">
    <source>
        <dbReference type="Pfam" id="PF12717"/>
    </source>
</evidence>
<feature type="compositionally biased region" description="Basic and acidic residues" evidence="9">
    <location>
        <begin position="66"/>
        <end position="75"/>
    </location>
</feature>
<dbReference type="GO" id="GO:0005721">
    <property type="term" value="C:pericentric heterochromatin"/>
    <property type="evidence" value="ECO:0007669"/>
    <property type="project" value="Ensembl"/>
</dbReference>